<feature type="non-terminal residue" evidence="2">
    <location>
        <position position="1"/>
    </location>
</feature>
<protein>
    <recommendedName>
        <fullName evidence="1">Glycosyl transferase family 28 C-terminal domain-containing protein</fullName>
    </recommendedName>
</protein>
<dbReference type="Gene3D" id="3.40.50.2000">
    <property type="entry name" value="Glycogen Phosphorylase B"/>
    <property type="match status" value="1"/>
</dbReference>
<dbReference type="SUPFAM" id="SSF53756">
    <property type="entry name" value="UDP-Glycosyltransferase/glycogen phosphorylase"/>
    <property type="match status" value="1"/>
</dbReference>
<evidence type="ECO:0000259" key="1">
    <source>
        <dbReference type="Pfam" id="PF04101"/>
    </source>
</evidence>
<accession>A0A7V5H305</accession>
<dbReference type="PANTHER" id="PTHR21015">
    <property type="entry name" value="UDP-N-ACETYLGLUCOSAMINE--N-ACETYLMURAMYL-(PENTAPEPTIDE) PYROPHOSPHORYL-UNDECAPRENOL N-ACETYLGLUCOSAMINE TRANSFERASE 1"/>
    <property type="match status" value="1"/>
</dbReference>
<comment type="caution">
    <text evidence="2">The sequence shown here is derived from an EMBL/GenBank/DDBJ whole genome shotgun (WGS) entry which is preliminary data.</text>
</comment>
<dbReference type="Pfam" id="PF04101">
    <property type="entry name" value="Glyco_tran_28_C"/>
    <property type="match status" value="1"/>
</dbReference>
<dbReference type="InterPro" id="IPR007235">
    <property type="entry name" value="Glyco_trans_28_C"/>
</dbReference>
<dbReference type="GO" id="GO:0016758">
    <property type="term" value="F:hexosyltransferase activity"/>
    <property type="evidence" value="ECO:0007669"/>
    <property type="project" value="InterPro"/>
</dbReference>
<reference evidence="2" key="1">
    <citation type="journal article" date="2020" name="mSystems">
        <title>Genome- and Community-Level Interaction Insights into Carbon Utilization and Element Cycling Functions of Hydrothermarchaeota in Hydrothermal Sediment.</title>
        <authorList>
            <person name="Zhou Z."/>
            <person name="Liu Y."/>
            <person name="Xu W."/>
            <person name="Pan J."/>
            <person name="Luo Z.H."/>
            <person name="Li M."/>
        </authorList>
    </citation>
    <scope>NUCLEOTIDE SEQUENCE [LARGE SCALE GENOMIC DNA]</scope>
    <source>
        <strain evidence="2">HyVt-76</strain>
    </source>
</reference>
<evidence type="ECO:0000313" key="2">
    <source>
        <dbReference type="EMBL" id="HHE54904.1"/>
    </source>
</evidence>
<name>A0A7V5H305_CALAY</name>
<dbReference type="PANTHER" id="PTHR21015:SF22">
    <property type="entry name" value="GLYCOSYLTRANSFERASE"/>
    <property type="match status" value="1"/>
</dbReference>
<dbReference type="EMBL" id="DRTD01000288">
    <property type="protein sequence ID" value="HHE54904.1"/>
    <property type="molecule type" value="Genomic_DNA"/>
</dbReference>
<feature type="domain" description="Glycosyl transferase family 28 C-terminal" evidence="1">
    <location>
        <begin position="182"/>
        <end position="241"/>
    </location>
</feature>
<dbReference type="Proteomes" id="UP000886111">
    <property type="component" value="Unassembled WGS sequence"/>
</dbReference>
<sequence>NKIVEQFKPDLLIGDTHFLTYLLGKKFSLPVVQITRLAGFPPDPQFFWWMEQPPKMVEPHAVEPFEHLLEKLAISDVQKAEDLLRGDLYLIPASQKIEPLDNDKKYVLHCGPLTENSVVDHRIPFFEHPADVPNIYVTAGGGANRFGQQQFFEAILNVFDRRDFRVLVSTGGLVPAKSLNGRSTNVLFVDWVDGLSAIRKSDLVIHHGGYGSMMEVLLTGKPSIVIPFHSEQEGNGRRLQELQIGDLVLPFKGKMKELIFSWPFGVYSMMAGFDLNLDAEKIIGMVDQIYEQALYKRLQKISDELLDLQQNFSPVDLINRF</sequence>
<gene>
    <name evidence="2" type="ORF">ENL21_03920</name>
</gene>
<proteinExistence type="predicted"/>
<dbReference type="AlphaFoldDB" id="A0A7V5H305"/>
<organism evidence="2">
    <name type="scientific">Caldithrix abyssi</name>
    <dbReference type="NCBI Taxonomy" id="187145"/>
    <lineage>
        <taxon>Bacteria</taxon>
        <taxon>Pseudomonadati</taxon>
        <taxon>Calditrichota</taxon>
        <taxon>Calditrichia</taxon>
        <taxon>Calditrichales</taxon>
        <taxon>Calditrichaceae</taxon>
        <taxon>Caldithrix</taxon>
    </lineage>
</organism>